<evidence type="ECO:0000313" key="1">
    <source>
        <dbReference type="EMBL" id="ROW01242.1"/>
    </source>
</evidence>
<dbReference type="AlphaFoldDB" id="A0A423WD47"/>
<evidence type="ECO:0000313" key="2">
    <source>
        <dbReference type="Proteomes" id="UP000283895"/>
    </source>
</evidence>
<organism evidence="1 2">
    <name type="scientific">Cytospora schulzeri</name>
    <dbReference type="NCBI Taxonomy" id="448051"/>
    <lineage>
        <taxon>Eukaryota</taxon>
        <taxon>Fungi</taxon>
        <taxon>Dikarya</taxon>
        <taxon>Ascomycota</taxon>
        <taxon>Pezizomycotina</taxon>
        <taxon>Sordariomycetes</taxon>
        <taxon>Sordariomycetidae</taxon>
        <taxon>Diaporthales</taxon>
        <taxon>Cytosporaceae</taxon>
        <taxon>Cytospora</taxon>
    </lineage>
</organism>
<proteinExistence type="predicted"/>
<reference evidence="1 2" key="1">
    <citation type="submission" date="2015-09" db="EMBL/GenBank/DDBJ databases">
        <title>Host preference determinants of Valsa canker pathogens revealed by comparative genomics.</title>
        <authorList>
            <person name="Yin Z."/>
            <person name="Huang L."/>
        </authorList>
    </citation>
    <scope>NUCLEOTIDE SEQUENCE [LARGE SCALE GENOMIC DNA]</scope>
    <source>
        <strain evidence="1 2">03-1</strain>
    </source>
</reference>
<accession>A0A423WD47</accession>
<dbReference type="InterPro" id="IPR022190">
    <property type="entry name" value="DUF3716"/>
</dbReference>
<dbReference type="Proteomes" id="UP000283895">
    <property type="component" value="Unassembled WGS sequence"/>
</dbReference>
<name>A0A423WD47_9PEZI</name>
<sequence>MSAARSFMRPMPNFGGPLKPVKVLPGQEPLPDEHRNAWEYVVEEILPVIKDGPDKSFTNSKEIRMLMGRPLKRYIELRGNRPVSCLWLNERGQLLGLLMYLTGDVVENPCSYCAQGSGIFEKCVIVRDLWNGFIDCATHLHNGHAQLCDVQPRPWR</sequence>
<gene>
    <name evidence="1" type="ORF">VMCG_05977</name>
</gene>
<dbReference type="EMBL" id="LKEA01000019">
    <property type="protein sequence ID" value="ROW01242.1"/>
    <property type="molecule type" value="Genomic_DNA"/>
</dbReference>
<dbReference type="Pfam" id="PF12511">
    <property type="entry name" value="DUF3716"/>
    <property type="match status" value="1"/>
</dbReference>
<protein>
    <submittedName>
        <fullName evidence="1">Uncharacterized protein</fullName>
    </submittedName>
</protein>
<dbReference type="OrthoDB" id="4499406at2759"/>
<keyword evidence="2" id="KW-1185">Reference proteome</keyword>
<comment type="caution">
    <text evidence="1">The sequence shown here is derived from an EMBL/GenBank/DDBJ whole genome shotgun (WGS) entry which is preliminary data.</text>
</comment>